<gene>
    <name evidence="1" type="ORF">FC91_GL001901</name>
</gene>
<evidence type="ECO:0000313" key="1">
    <source>
        <dbReference type="EMBL" id="KRM28437.1"/>
    </source>
</evidence>
<name>A0A0R1XFQ7_9LACO</name>
<reference evidence="1 2" key="1">
    <citation type="journal article" date="2015" name="Genome Announc.">
        <title>Expanding the biotechnology potential of lactobacilli through comparative genomics of 213 strains and associated genera.</title>
        <authorList>
            <person name="Sun Z."/>
            <person name="Harris H.M."/>
            <person name="McCann A."/>
            <person name="Guo C."/>
            <person name="Argimon S."/>
            <person name="Zhang W."/>
            <person name="Yang X."/>
            <person name="Jeffery I.B."/>
            <person name="Cooney J.C."/>
            <person name="Kagawa T.F."/>
            <person name="Liu W."/>
            <person name="Song Y."/>
            <person name="Salvetti E."/>
            <person name="Wrobel A."/>
            <person name="Rasinkangas P."/>
            <person name="Parkhill J."/>
            <person name="Rea M.C."/>
            <person name="O'Sullivan O."/>
            <person name="Ritari J."/>
            <person name="Douillard F.P."/>
            <person name="Paul Ross R."/>
            <person name="Yang R."/>
            <person name="Briner A.E."/>
            <person name="Felis G.E."/>
            <person name="de Vos W.M."/>
            <person name="Barrangou R."/>
            <person name="Klaenhammer T.R."/>
            <person name="Caufield P.W."/>
            <person name="Cui Y."/>
            <person name="Zhang H."/>
            <person name="O'Toole P.W."/>
        </authorList>
    </citation>
    <scope>NUCLEOTIDE SEQUENCE [LARGE SCALE GENOMIC DNA]</scope>
    <source>
        <strain evidence="1 2">DSM 16991</strain>
    </source>
</reference>
<dbReference type="RefSeq" id="WP_027827356.1">
    <property type="nucleotide sequence ID" value="NZ_AUEH01000001.1"/>
</dbReference>
<sequence length="301" mass="31620">MLIRQKIGDQVITAVQLPAAPKNTVILENGGTAVIVSPAVAESAAGITLLTPLTADQPDLAAWLTDLLAATGAEQPGAWQLSVVGPPAPMVYPLIAAAISIAQWHRSQGRSRLLTARLTDELVITQTGEAIVGLHGSVAAGAVLSLPGWPLQSAWQHFTAQVVTLMGGTLATEPAMSEHMPPLQQPAPTITRPTPATVYAAQGDAAGIFWATDTGIARQQLAAGPAWPAVVINGTALLNTAIDTVWAGWHQAAGAAILTRHAADQVHLRWQSLPLSAVEVQTWWQQIQTDDAALHRQLMVL</sequence>
<dbReference type="AlphaFoldDB" id="A0A0R1XFQ7"/>
<dbReference type="EMBL" id="AZFW01000032">
    <property type="protein sequence ID" value="KRM28437.1"/>
    <property type="molecule type" value="Genomic_DNA"/>
</dbReference>
<evidence type="ECO:0000313" key="2">
    <source>
        <dbReference type="Proteomes" id="UP000050949"/>
    </source>
</evidence>
<dbReference type="PATRIC" id="fig|1122147.4.peg.1970"/>
<protein>
    <submittedName>
        <fullName evidence="1">Uncharacterized protein</fullName>
    </submittedName>
</protein>
<accession>A0A0R1XFQ7</accession>
<dbReference type="Proteomes" id="UP000050949">
    <property type="component" value="Unassembled WGS sequence"/>
</dbReference>
<comment type="caution">
    <text evidence="1">The sequence shown here is derived from an EMBL/GenBank/DDBJ whole genome shotgun (WGS) entry which is preliminary data.</text>
</comment>
<dbReference type="eggNOG" id="ENOG5032E1U">
    <property type="taxonomic scope" value="Bacteria"/>
</dbReference>
<dbReference type="OrthoDB" id="10016310at2"/>
<organism evidence="1 2">
    <name type="scientific">Schleiferilactobacillus harbinensis DSM 16991</name>
    <dbReference type="NCBI Taxonomy" id="1122147"/>
    <lineage>
        <taxon>Bacteria</taxon>
        <taxon>Bacillati</taxon>
        <taxon>Bacillota</taxon>
        <taxon>Bacilli</taxon>
        <taxon>Lactobacillales</taxon>
        <taxon>Lactobacillaceae</taxon>
        <taxon>Schleiferilactobacillus</taxon>
    </lineage>
</organism>
<proteinExistence type="predicted"/>